<feature type="region of interest" description="Disordered" evidence="11">
    <location>
        <begin position="177"/>
        <end position="256"/>
    </location>
</feature>
<evidence type="ECO:0000256" key="6">
    <source>
        <dbReference type="ARBA" id="ARBA00023015"/>
    </source>
</evidence>
<dbReference type="PANTHER" id="PTHR46105:SF5">
    <property type="entry name" value="ZINC FINGER AND BTB DOMAIN-CONTAINING PROTEIN 44 ISOFORM X1"/>
    <property type="match status" value="1"/>
</dbReference>
<dbReference type="GO" id="GO:0008270">
    <property type="term" value="F:zinc ion binding"/>
    <property type="evidence" value="ECO:0007669"/>
    <property type="project" value="UniProtKB-KW"/>
</dbReference>
<feature type="compositionally biased region" description="Acidic residues" evidence="11">
    <location>
        <begin position="559"/>
        <end position="570"/>
    </location>
</feature>
<keyword evidence="7" id="KW-0238">DNA-binding</keyword>
<protein>
    <submittedName>
        <fullName evidence="14">Ring canal kelch-like</fullName>
    </submittedName>
</protein>
<evidence type="ECO:0000256" key="5">
    <source>
        <dbReference type="ARBA" id="ARBA00022833"/>
    </source>
</evidence>
<feature type="region of interest" description="Disordered" evidence="11">
    <location>
        <begin position="408"/>
        <end position="589"/>
    </location>
</feature>
<dbReference type="GO" id="GO:0000981">
    <property type="term" value="F:DNA-binding transcription factor activity, RNA polymerase II-specific"/>
    <property type="evidence" value="ECO:0007669"/>
    <property type="project" value="TreeGrafter"/>
</dbReference>
<sequence length="677" mass="74443">MEQSKFAFRFKKSGFKMSYQKFYSNQIHSSSLLCQLSHLWKSQLLCDALIRAGPVTIKAHRLVLIAACPMLQSMENASAGSHLEVRLAADIKQESVNTFLQYLYEGFMMLTEDNVRDVEKVARLLQVDGVIKCCADFYKALKTKTGVAIQPGHNYKYSFQDLIEFRHVRASEIIKSTQDRMTKRTSEFSRPGSPGGKRQRMYMHPGSPSVDRADDHHSMSDSYKASHLAPDPWERVPRLGSGMGRQGATGRNSQPGVIEIVEDSLEIVQTEPINKDPNKPSDSRQTVQKSVAISIASQITDSTDLRVVNITGSNRDGSNTTSTTSSSKSSSHAHQESSFPPKSNVLSSPLTSLQQSFSSSGAMHRMPDMSSHVMPGPSFRQERAPEHFHIPNFSSTDLELVQVPKPNKMQEAAASTSSSQSQRQPFPVSLSPVGASSKASFAIGSASQSPSSQPMGSPMAAPTSTPIQPAQIARSHSQGSSAGHSDSGMERASPVVDSGKDPSSYKEKQEPSPSSTAEMTPDISIVKVEGQDKDDTGGLDMYVDMPPDGTMTMHSGTGEESDNDHDEALEEWAREESANETGDMSQMDPGGAKVGGIWYFDEANQGNYPCLMCRKRFATPQRLRQHSRLHMEPAYSCSFCCRRFTWKHSFDRHMRTVHSIRNTSPVVEDAPDPMPGM</sequence>
<evidence type="ECO:0000256" key="8">
    <source>
        <dbReference type="ARBA" id="ARBA00023163"/>
    </source>
</evidence>
<dbReference type="InterPro" id="IPR000210">
    <property type="entry name" value="BTB/POZ_dom"/>
</dbReference>
<dbReference type="GO" id="GO:0005634">
    <property type="term" value="C:nucleus"/>
    <property type="evidence" value="ECO:0007669"/>
    <property type="project" value="UniProtKB-SubCell"/>
</dbReference>
<accession>A0A210Q3H5</accession>
<dbReference type="PROSITE" id="PS00028">
    <property type="entry name" value="ZINC_FINGER_C2H2_1"/>
    <property type="match status" value="1"/>
</dbReference>
<dbReference type="PROSITE" id="PS50097">
    <property type="entry name" value="BTB"/>
    <property type="match status" value="1"/>
</dbReference>
<evidence type="ECO:0000256" key="3">
    <source>
        <dbReference type="ARBA" id="ARBA00022737"/>
    </source>
</evidence>
<organism evidence="14 15">
    <name type="scientific">Mizuhopecten yessoensis</name>
    <name type="common">Japanese scallop</name>
    <name type="synonym">Patinopecten yessoensis</name>
    <dbReference type="NCBI Taxonomy" id="6573"/>
    <lineage>
        <taxon>Eukaryota</taxon>
        <taxon>Metazoa</taxon>
        <taxon>Spiralia</taxon>
        <taxon>Lophotrochozoa</taxon>
        <taxon>Mollusca</taxon>
        <taxon>Bivalvia</taxon>
        <taxon>Autobranchia</taxon>
        <taxon>Pteriomorphia</taxon>
        <taxon>Pectinida</taxon>
        <taxon>Pectinoidea</taxon>
        <taxon>Pectinidae</taxon>
        <taxon>Mizuhopecten</taxon>
    </lineage>
</organism>
<keyword evidence="8" id="KW-0804">Transcription</keyword>
<evidence type="ECO:0000256" key="11">
    <source>
        <dbReference type="SAM" id="MobiDB-lite"/>
    </source>
</evidence>
<comment type="subcellular location">
    <subcellularLocation>
        <location evidence="1">Nucleus</location>
    </subcellularLocation>
</comment>
<feature type="compositionally biased region" description="Polar residues" evidence="11">
    <location>
        <begin position="463"/>
        <end position="484"/>
    </location>
</feature>
<evidence type="ECO:0000256" key="7">
    <source>
        <dbReference type="ARBA" id="ARBA00023125"/>
    </source>
</evidence>
<dbReference type="SMART" id="SM00225">
    <property type="entry name" value="BTB"/>
    <property type="match status" value="1"/>
</dbReference>
<dbReference type="SUPFAM" id="SSF54695">
    <property type="entry name" value="POZ domain"/>
    <property type="match status" value="1"/>
</dbReference>
<feature type="compositionally biased region" description="Low complexity" evidence="11">
    <location>
        <begin position="318"/>
        <end position="330"/>
    </location>
</feature>
<evidence type="ECO:0000256" key="4">
    <source>
        <dbReference type="ARBA" id="ARBA00022771"/>
    </source>
</evidence>
<dbReference type="GO" id="GO:0000978">
    <property type="term" value="F:RNA polymerase II cis-regulatory region sequence-specific DNA binding"/>
    <property type="evidence" value="ECO:0007669"/>
    <property type="project" value="TreeGrafter"/>
</dbReference>
<keyword evidence="2" id="KW-0479">Metal-binding</keyword>
<feature type="region of interest" description="Disordered" evidence="11">
    <location>
        <begin position="310"/>
        <end position="380"/>
    </location>
</feature>
<gene>
    <name evidence="14" type="ORF">KP79_PYT18748</name>
</gene>
<feature type="compositionally biased region" description="Polar residues" evidence="11">
    <location>
        <begin position="336"/>
        <end position="361"/>
    </location>
</feature>
<evidence type="ECO:0000313" key="14">
    <source>
        <dbReference type="EMBL" id="OWF43301.1"/>
    </source>
</evidence>
<reference evidence="14 15" key="1">
    <citation type="journal article" date="2017" name="Nat. Ecol. Evol.">
        <title>Scallop genome provides insights into evolution of bilaterian karyotype and development.</title>
        <authorList>
            <person name="Wang S."/>
            <person name="Zhang J."/>
            <person name="Jiao W."/>
            <person name="Li J."/>
            <person name="Xun X."/>
            <person name="Sun Y."/>
            <person name="Guo X."/>
            <person name="Huan P."/>
            <person name="Dong B."/>
            <person name="Zhang L."/>
            <person name="Hu X."/>
            <person name="Sun X."/>
            <person name="Wang J."/>
            <person name="Zhao C."/>
            <person name="Wang Y."/>
            <person name="Wang D."/>
            <person name="Huang X."/>
            <person name="Wang R."/>
            <person name="Lv J."/>
            <person name="Li Y."/>
            <person name="Zhang Z."/>
            <person name="Liu B."/>
            <person name="Lu W."/>
            <person name="Hui Y."/>
            <person name="Liang J."/>
            <person name="Zhou Z."/>
            <person name="Hou R."/>
            <person name="Li X."/>
            <person name="Liu Y."/>
            <person name="Li H."/>
            <person name="Ning X."/>
            <person name="Lin Y."/>
            <person name="Zhao L."/>
            <person name="Xing Q."/>
            <person name="Dou J."/>
            <person name="Li Y."/>
            <person name="Mao J."/>
            <person name="Guo H."/>
            <person name="Dou H."/>
            <person name="Li T."/>
            <person name="Mu C."/>
            <person name="Jiang W."/>
            <person name="Fu Q."/>
            <person name="Fu X."/>
            <person name="Miao Y."/>
            <person name="Liu J."/>
            <person name="Yu Q."/>
            <person name="Li R."/>
            <person name="Liao H."/>
            <person name="Li X."/>
            <person name="Kong Y."/>
            <person name="Jiang Z."/>
            <person name="Chourrout D."/>
            <person name="Li R."/>
            <person name="Bao Z."/>
        </authorList>
    </citation>
    <scope>NUCLEOTIDE SEQUENCE [LARGE SCALE GENOMIC DNA]</scope>
    <source>
        <strain evidence="14 15">PY_sf001</strain>
    </source>
</reference>
<feature type="compositionally biased region" description="Basic and acidic residues" evidence="11">
    <location>
        <begin position="177"/>
        <end position="187"/>
    </location>
</feature>
<feature type="domain" description="C2H2-type" evidence="13">
    <location>
        <begin position="608"/>
        <end position="630"/>
    </location>
</feature>
<evidence type="ECO:0000256" key="10">
    <source>
        <dbReference type="PROSITE-ProRule" id="PRU00042"/>
    </source>
</evidence>
<keyword evidence="15" id="KW-1185">Reference proteome</keyword>
<dbReference type="SMART" id="SM00355">
    <property type="entry name" value="ZnF_C2H2"/>
    <property type="match status" value="2"/>
</dbReference>
<dbReference type="Gene3D" id="3.30.710.10">
    <property type="entry name" value="Potassium Channel Kv1.1, Chain A"/>
    <property type="match status" value="1"/>
</dbReference>
<feature type="domain" description="BTB" evidence="12">
    <location>
        <begin position="46"/>
        <end position="112"/>
    </location>
</feature>
<name>A0A210Q3H5_MIZYE</name>
<feature type="compositionally biased region" description="Basic and acidic residues" evidence="11">
    <location>
        <begin position="498"/>
        <end position="510"/>
    </location>
</feature>
<dbReference type="SUPFAM" id="SSF57667">
    <property type="entry name" value="beta-beta-alpha zinc fingers"/>
    <property type="match status" value="1"/>
</dbReference>
<keyword evidence="6" id="KW-0805">Transcription regulation</keyword>
<dbReference type="InterPro" id="IPR050457">
    <property type="entry name" value="ZnFinger_BTB_dom_contain"/>
</dbReference>
<dbReference type="EMBL" id="NEDP02005138">
    <property type="protein sequence ID" value="OWF43301.1"/>
    <property type="molecule type" value="Genomic_DNA"/>
</dbReference>
<proteinExistence type="predicted"/>
<evidence type="ECO:0000256" key="1">
    <source>
        <dbReference type="ARBA" id="ARBA00004123"/>
    </source>
</evidence>
<evidence type="ECO:0000259" key="13">
    <source>
        <dbReference type="PROSITE" id="PS50157"/>
    </source>
</evidence>
<keyword evidence="5" id="KW-0862">Zinc</keyword>
<feature type="domain" description="C2H2-type" evidence="13">
    <location>
        <begin position="635"/>
        <end position="663"/>
    </location>
</feature>
<keyword evidence="9" id="KW-0539">Nucleus</keyword>
<dbReference type="Pfam" id="PF00651">
    <property type="entry name" value="BTB"/>
    <property type="match status" value="1"/>
</dbReference>
<feature type="compositionally biased region" description="Low complexity" evidence="11">
    <location>
        <begin position="444"/>
        <end position="462"/>
    </location>
</feature>
<evidence type="ECO:0000313" key="15">
    <source>
        <dbReference type="Proteomes" id="UP000242188"/>
    </source>
</evidence>
<evidence type="ECO:0000259" key="12">
    <source>
        <dbReference type="PROSITE" id="PS50097"/>
    </source>
</evidence>
<comment type="caution">
    <text evidence="14">The sequence shown here is derived from an EMBL/GenBank/DDBJ whole genome shotgun (WGS) entry which is preliminary data.</text>
</comment>
<keyword evidence="4 10" id="KW-0863">Zinc-finger</keyword>
<dbReference type="Proteomes" id="UP000242188">
    <property type="component" value="Unassembled WGS sequence"/>
</dbReference>
<evidence type="ECO:0000256" key="2">
    <source>
        <dbReference type="ARBA" id="ARBA00022723"/>
    </source>
</evidence>
<evidence type="ECO:0000256" key="9">
    <source>
        <dbReference type="ARBA" id="ARBA00023242"/>
    </source>
</evidence>
<feature type="compositionally biased region" description="Low complexity" evidence="11">
    <location>
        <begin position="410"/>
        <end position="422"/>
    </location>
</feature>
<dbReference type="PANTHER" id="PTHR46105">
    <property type="entry name" value="AGAP004733-PA"/>
    <property type="match status" value="1"/>
</dbReference>
<dbReference type="InterPro" id="IPR036236">
    <property type="entry name" value="Znf_C2H2_sf"/>
</dbReference>
<dbReference type="InterPro" id="IPR011333">
    <property type="entry name" value="SKP1/BTB/POZ_sf"/>
</dbReference>
<dbReference type="AlphaFoldDB" id="A0A210Q3H5"/>
<dbReference type="InterPro" id="IPR013087">
    <property type="entry name" value="Znf_C2H2_type"/>
</dbReference>
<dbReference type="Gene3D" id="3.30.160.60">
    <property type="entry name" value="Classic Zinc Finger"/>
    <property type="match status" value="1"/>
</dbReference>
<dbReference type="OrthoDB" id="6141044at2759"/>
<dbReference type="PROSITE" id="PS50157">
    <property type="entry name" value="ZINC_FINGER_C2H2_2"/>
    <property type="match status" value="2"/>
</dbReference>
<keyword evidence="3" id="KW-0677">Repeat</keyword>